<dbReference type="InterPro" id="IPR028345">
    <property type="entry name" value="Antibiotic_NAT-like"/>
</dbReference>
<sequence>MAVHKEDIVSQLTQVLNDLQAMMPLTHEHLLVIGTSTSEVAGEHIGSNGSREIADALYQALSQFQKETGAQLAFQCCEHLNRALVLERAAARERGYEPVSAIPVRAAGGAMATHAYAKMDHPVLVESIKADAGIDIGDTFIGMHLKEVAVPIRSQVKEIGHAHVTVAKTRPKLIGGIRANYAVTEEHE</sequence>
<comment type="similarity">
    <text evidence="1">Belongs to the UPF0340 family.</text>
</comment>
<dbReference type="Pfam" id="PF04260">
    <property type="entry name" value="DUF436"/>
    <property type="match status" value="1"/>
</dbReference>
<evidence type="ECO:0000256" key="1">
    <source>
        <dbReference type="HAMAP-Rule" id="MF_00800"/>
    </source>
</evidence>
<evidence type="ECO:0000313" key="2">
    <source>
        <dbReference type="EMBL" id="XDI35523.1"/>
    </source>
</evidence>
<dbReference type="SUPFAM" id="SSF110710">
    <property type="entry name" value="TTHA0583/YokD-like"/>
    <property type="match status" value="1"/>
</dbReference>
<reference evidence="2" key="1">
    <citation type="submission" date="2024-07" db="EMBL/GenBank/DDBJ databases">
        <title>Identification and characteristics of an arsenic-resistant bacterial isolate, which belongs to a novel species.</title>
        <authorList>
            <person name="Juszczyk A."/>
            <person name="Kowalczyk A."/>
            <person name="Was K."/>
            <person name="Kosowicz W."/>
            <person name="Budzyn A."/>
            <person name="Latowski D."/>
        </authorList>
    </citation>
    <scope>NUCLEOTIDE SEQUENCE</scope>
    <source>
        <strain evidence="2">As8PL</strain>
    </source>
</reference>
<dbReference type="RefSeq" id="WP_368503084.1">
    <property type="nucleotide sequence ID" value="NZ_CP162551.1"/>
</dbReference>
<dbReference type="AlphaFoldDB" id="A0AB39BP49"/>
<organism evidence="2">
    <name type="scientific">Alkalihalophilus sp. As8PL</name>
    <dbReference type="NCBI Taxonomy" id="3237103"/>
    <lineage>
        <taxon>Bacteria</taxon>
        <taxon>Bacillati</taxon>
        <taxon>Bacillota</taxon>
        <taxon>Bacilli</taxon>
        <taxon>Bacillales</taxon>
        <taxon>Bacillaceae</taxon>
        <taxon>Alkalihalophilus</taxon>
    </lineage>
</organism>
<dbReference type="HAMAP" id="MF_00800">
    <property type="entry name" value="UPF0340"/>
    <property type="match status" value="1"/>
</dbReference>
<protein>
    <recommendedName>
        <fullName evidence="1">UPF0340 protein AB3N04_12440</fullName>
    </recommendedName>
</protein>
<dbReference type="InterPro" id="IPR006340">
    <property type="entry name" value="DUF436"/>
</dbReference>
<accession>A0AB39BP49</accession>
<name>A0AB39BP49_9BACI</name>
<dbReference type="PIRSF" id="PIRSF007510">
    <property type="entry name" value="UCP007510"/>
    <property type="match status" value="1"/>
</dbReference>
<gene>
    <name evidence="2" type="ORF">AB3N04_12440</name>
</gene>
<proteinExistence type="inferred from homology"/>
<dbReference type="Gene3D" id="3.40.50.10360">
    <property type="entry name" value="Hypothetical protein TT1679"/>
    <property type="match status" value="1"/>
</dbReference>
<dbReference type="EMBL" id="CP162551">
    <property type="protein sequence ID" value="XDI35523.1"/>
    <property type="molecule type" value="Genomic_DNA"/>
</dbReference>
<dbReference type="NCBIfam" id="TIGR01440">
    <property type="entry name" value="TIGR01440 family protein"/>
    <property type="match status" value="1"/>
</dbReference>